<dbReference type="GeneID" id="35874155"/>
<sequence length="139" mass="15387">MSAFQNATEFFHACESGRGWEACRGFAEHDAGFDSQATALTDISTLEAYTHWMHDIIHGPLSGSQYELNEATYDNENNTAIFFGTFFGVHSGEGGPIAPTGKKCASHYVYVMRLSDEGKITHMTKIWNDGWALAELGWV</sequence>
<name>A0A1I5UGB2_9GAMM</name>
<protein>
    <recommendedName>
        <fullName evidence="3">SnoaL-like polyketide cyclase</fullName>
    </recommendedName>
</protein>
<dbReference type="OrthoDB" id="1492879at2"/>
<dbReference type="SUPFAM" id="SSF54427">
    <property type="entry name" value="NTF2-like"/>
    <property type="match status" value="1"/>
</dbReference>
<dbReference type="InterPro" id="IPR032710">
    <property type="entry name" value="NTF2-like_dom_sf"/>
</dbReference>
<accession>A0A1I5UGB2</accession>
<organism evidence="1 2">
    <name type="scientific">Enterovibrio norvegicus DSM 15893</name>
    <dbReference type="NCBI Taxonomy" id="1121869"/>
    <lineage>
        <taxon>Bacteria</taxon>
        <taxon>Pseudomonadati</taxon>
        <taxon>Pseudomonadota</taxon>
        <taxon>Gammaproteobacteria</taxon>
        <taxon>Vibrionales</taxon>
        <taxon>Vibrionaceae</taxon>
        <taxon>Enterovibrio</taxon>
    </lineage>
</organism>
<reference evidence="1 2" key="1">
    <citation type="submission" date="2016-10" db="EMBL/GenBank/DDBJ databases">
        <authorList>
            <person name="de Groot N.N."/>
        </authorList>
    </citation>
    <scope>NUCLEOTIDE SEQUENCE [LARGE SCALE GENOMIC DNA]</scope>
    <source>
        <strain evidence="1 2">DSM 15893</strain>
    </source>
</reference>
<evidence type="ECO:0000313" key="2">
    <source>
        <dbReference type="Proteomes" id="UP000182692"/>
    </source>
</evidence>
<dbReference type="STRING" id="1121869.SAMN03084138_03595"/>
<evidence type="ECO:0008006" key="3">
    <source>
        <dbReference type="Google" id="ProtNLM"/>
    </source>
</evidence>
<gene>
    <name evidence="1" type="ORF">SAMN03084138_03595</name>
</gene>
<dbReference type="AlphaFoldDB" id="A0A1I5UGB2"/>
<dbReference type="Proteomes" id="UP000182692">
    <property type="component" value="Unassembled WGS sequence"/>
</dbReference>
<evidence type="ECO:0000313" key="1">
    <source>
        <dbReference type="EMBL" id="SFP94239.1"/>
    </source>
</evidence>
<dbReference type="Gene3D" id="3.10.450.50">
    <property type="match status" value="1"/>
</dbReference>
<proteinExistence type="predicted"/>
<dbReference type="EMBL" id="FOWR01000031">
    <property type="protein sequence ID" value="SFP94239.1"/>
    <property type="molecule type" value="Genomic_DNA"/>
</dbReference>
<dbReference type="RefSeq" id="WP_017013048.1">
    <property type="nucleotide sequence ID" value="NZ_FOWR01000031.1"/>
</dbReference>